<evidence type="ECO:0000256" key="4">
    <source>
        <dbReference type="ARBA" id="ARBA00023163"/>
    </source>
</evidence>
<dbReference type="Pfam" id="PF04542">
    <property type="entry name" value="Sigma70_r2"/>
    <property type="match status" value="1"/>
</dbReference>
<dbReference type="Pfam" id="PF08281">
    <property type="entry name" value="Sigma70_r4_2"/>
    <property type="match status" value="1"/>
</dbReference>
<dbReference type="EMBL" id="JAQZSM010000005">
    <property type="protein sequence ID" value="MDD7971094.1"/>
    <property type="molecule type" value="Genomic_DNA"/>
</dbReference>
<dbReference type="InterPro" id="IPR013249">
    <property type="entry name" value="RNA_pol_sigma70_r4_t2"/>
</dbReference>
<feature type="domain" description="RNA polymerase sigma factor 70 region 4 type 2" evidence="6">
    <location>
        <begin position="111"/>
        <end position="161"/>
    </location>
</feature>
<dbReference type="InterPro" id="IPR036388">
    <property type="entry name" value="WH-like_DNA-bd_sf"/>
</dbReference>
<dbReference type="Proteomes" id="UP001431784">
    <property type="component" value="Unassembled WGS sequence"/>
</dbReference>
<dbReference type="PANTHER" id="PTHR43133:SF25">
    <property type="entry name" value="RNA POLYMERASE SIGMA FACTOR RFAY-RELATED"/>
    <property type="match status" value="1"/>
</dbReference>
<dbReference type="InterPro" id="IPR014284">
    <property type="entry name" value="RNA_pol_sigma-70_dom"/>
</dbReference>
<gene>
    <name evidence="7" type="ORF">PUT78_08275</name>
</gene>
<dbReference type="SUPFAM" id="SSF88659">
    <property type="entry name" value="Sigma3 and sigma4 domains of RNA polymerase sigma factors"/>
    <property type="match status" value="1"/>
</dbReference>
<keyword evidence="8" id="KW-1185">Reference proteome</keyword>
<evidence type="ECO:0000313" key="7">
    <source>
        <dbReference type="EMBL" id="MDD7971094.1"/>
    </source>
</evidence>
<evidence type="ECO:0000313" key="8">
    <source>
        <dbReference type="Proteomes" id="UP001431784"/>
    </source>
</evidence>
<dbReference type="InterPro" id="IPR013324">
    <property type="entry name" value="RNA_pol_sigma_r3/r4-like"/>
</dbReference>
<dbReference type="Gene3D" id="1.10.10.10">
    <property type="entry name" value="Winged helix-like DNA-binding domain superfamily/Winged helix DNA-binding domain"/>
    <property type="match status" value="1"/>
</dbReference>
<protein>
    <submittedName>
        <fullName evidence="7">Sigma-70 family RNA polymerase sigma factor</fullName>
    </submittedName>
</protein>
<evidence type="ECO:0000256" key="2">
    <source>
        <dbReference type="ARBA" id="ARBA00023015"/>
    </source>
</evidence>
<evidence type="ECO:0000256" key="3">
    <source>
        <dbReference type="ARBA" id="ARBA00023082"/>
    </source>
</evidence>
<dbReference type="InterPro" id="IPR007627">
    <property type="entry name" value="RNA_pol_sigma70_r2"/>
</dbReference>
<dbReference type="SUPFAM" id="SSF88946">
    <property type="entry name" value="Sigma2 domain of RNA polymerase sigma factors"/>
    <property type="match status" value="1"/>
</dbReference>
<dbReference type="NCBIfam" id="TIGR02937">
    <property type="entry name" value="sigma70-ECF"/>
    <property type="match status" value="1"/>
</dbReference>
<dbReference type="Gene3D" id="1.10.1740.10">
    <property type="match status" value="1"/>
</dbReference>
<proteinExistence type="inferred from homology"/>
<keyword evidence="4" id="KW-0804">Transcription</keyword>
<dbReference type="RefSeq" id="WP_274351778.1">
    <property type="nucleotide sequence ID" value="NZ_JAQZSM010000005.1"/>
</dbReference>
<name>A0ABT5T7Q7_9RHOB</name>
<accession>A0ABT5T7Q7</accession>
<comment type="similarity">
    <text evidence="1">Belongs to the sigma-70 factor family. ECF subfamily.</text>
</comment>
<dbReference type="InterPro" id="IPR039425">
    <property type="entry name" value="RNA_pol_sigma-70-like"/>
</dbReference>
<keyword evidence="3" id="KW-0731">Sigma factor</keyword>
<dbReference type="InterPro" id="IPR013325">
    <property type="entry name" value="RNA_pol_sigma_r2"/>
</dbReference>
<evidence type="ECO:0000259" key="5">
    <source>
        <dbReference type="Pfam" id="PF04542"/>
    </source>
</evidence>
<reference evidence="7" key="1">
    <citation type="submission" date="2023-02" db="EMBL/GenBank/DDBJ databases">
        <title>Description of Roseinatronobacter alkalisoli sp. nov., an alkaliphilic bacerium isolated from soda soil.</title>
        <authorList>
            <person name="Wei W."/>
        </authorList>
    </citation>
    <scope>NUCLEOTIDE SEQUENCE</scope>
    <source>
        <strain evidence="7">HJB301</strain>
    </source>
</reference>
<comment type="caution">
    <text evidence="7">The sequence shown here is derived from an EMBL/GenBank/DDBJ whole genome shotgun (WGS) entry which is preliminary data.</text>
</comment>
<keyword evidence="2" id="KW-0805">Transcription regulation</keyword>
<sequence length="188" mass="20867">MPYERPDLPVPNTEEEIVSLIPALRAFARSFYANTNDADDLVQETLTKALGKIHQFKPGTKLKSWLFTIMRNTYCTRFKIATREPPGKLDCVASQVGSPPGQEWSIRKRELCEAIHRLPRAQREVIVLIGVLGMSYKETADVCACEIGTVKSRLNRARLQLLKDLGEKCAGGSTCDVTAPVPAEIPLV</sequence>
<dbReference type="PANTHER" id="PTHR43133">
    <property type="entry name" value="RNA POLYMERASE ECF-TYPE SIGMA FACTO"/>
    <property type="match status" value="1"/>
</dbReference>
<evidence type="ECO:0000259" key="6">
    <source>
        <dbReference type="Pfam" id="PF08281"/>
    </source>
</evidence>
<organism evidence="7 8">
    <name type="scientific">Roseinatronobacter alkalisoli</name>
    <dbReference type="NCBI Taxonomy" id="3028235"/>
    <lineage>
        <taxon>Bacteria</taxon>
        <taxon>Pseudomonadati</taxon>
        <taxon>Pseudomonadota</taxon>
        <taxon>Alphaproteobacteria</taxon>
        <taxon>Rhodobacterales</taxon>
        <taxon>Paracoccaceae</taxon>
        <taxon>Roseinatronobacter</taxon>
    </lineage>
</organism>
<evidence type="ECO:0000256" key="1">
    <source>
        <dbReference type="ARBA" id="ARBA00010641"/>
    </source>
</evidence>
<feature type="domain" description="RNA polymerase sigma-70 region 2" evidence="5">
    <location>
        <begin position="20"/>
        <end position="79"/>
    </location>
</feature>
<dbReference type="CDD" id="cd06171">
    <property type="entry name" value="Sigma70_r4"/>
    <property type="match status" value="1"/>
</dbReference>